<name>A0A8K0KC23_LADFU</name>
<dbReference type="PROSITE" id="PS50835">
    <property type="entry name" value="IG_LIKE"/>
    <property type="match status" value="1"/>
</dbReference>
<evidence type="ECO:0000313" key="3">
    <source>
        <dbReference type="EMBL" id="KAG8232306.1"/>
    </source>
</evidence>
<reference evidence="3" key="1">
    <citation type="submission" date="2013-04" db="EMBL/GenBank/DDBJ databases">
        <authorList>
            <person name="Qu J."/>
            <person name="Murali S.C."/>
            <person name="Bandaranaike D."/>
            <person name="Bellair M."/>
            <person name="Blankenburg K."/>
            <person name="Chao H."/>
            <person name="Dinh H."/>
            <person name="Doddapaneni H."/>
            <person name="Downs B."/>
            <person name="Dugan-Rocha S."/>
            <person name="Elkadiri S."/>
            <person name="Gnanaolivu R.D."/>
            <person name="Hernandez B."/>
            <person name="Javaid M."/>
            <person name="Jayaseelan J.C."/>
            <person name="Lee S."/>
            <person name="Li M."/>
            <person name="Ming W."/>
            <person name="Munidasa M."/>
            <person name="Muniz J."/>
            <person name="Nguyen L."/>
            <person name="Ongeri F."/>
            <person name="Osuji N."/>
            <person name="Pu L.-L."/>
            <person name="Puazo M."/>
            <person name="Qu C."/>
            <person name="Quiroz J."/>
            <person name="Raj R."/>
            <person name="Weissenberger G."/>
            <person name="Xin Y."/>
            <person name="Zou X."/>
            <person name="Han Y."/>
            <person name="Richards S."/>
            <person name="Worley K."/>
            <person name="Muzny D."/>
            <person name="Gibbs R."/>
        </authorList>
    </citation>
    <scope>NUCLEOTIDE SEQUENCE</scope>
    <source>
        <strain evidence="3">Sampled in the wild</strain>
    </source>
</reference>
<dbReference type="PANTHER" id="PTHR21261">
    <property type="entry name" value="BEAT PROTEIN"/>
    <property type="match status" value="1"/>
</dbReference>
<proteinExistence type="predicted"/>
<dbReference type="EMBL" id="KZ308610">
    <property type="protein sequence ID" value="KAG8232306.1"/>
    <property type="molecule type" value="Genomic_DNA"/>
</dbReference>
<comment type="caution">
    <text evidence="3">The sequence shown here is derived from an EMBL/GenBank/DDBJ whole genome shotgun (WGS) entry which is preliminary data.</text>
</comment>
<dbReference type="Proteomes" id="UP000792457">
    <property type="component" value="Unassembled WGS sequence"/>
</dbReference>
<protein>
    <recommendedName>
        <fullName evidence="2">Ig-like domain-containing protein</fullName>
    </recommendedName>
</protein>
<dbReference type="InterPro" id="IPR007110">
    <property type="entry name" value="Ig-like_dom"/>
</dbReference>
<feature type="region of interest" description="Disordered" evidence="1">
    <location>
        <begin position="1"/>
        <end position="25"/>
    </location>
</feature>
<organism evidence="3 4">
    <name type="scientific">Ladona fulva</name>
    <name type="common">Scarce chaser dragonfly</name>
    <name type="synonym">Libellula fulva</name>
    <dbReference type="NCBI Taxonomy" id="123851"/>
    <lineage>
        <taxon>Eukaryota</taxon>
        <taxon>Metazoa</taxon>
        <taxon>Ecdysozoa</taxon>
        <taxon>Arthropoda</taxon>
        <taxon>Hexapoda</taxon>
        <taxon>Insecta</taxon>
        <taxon>Pterygota</taxon>
        <taxon>Palaeoptera</taxon>
        <taxon>Odonata</taxon>
        <taxon>Epiprocta</taxon>
        <taxon>Anisoptera</taxon>
        <taxon>Libelluloidea</taxon>
        <taxon>Libellulidae</taxon>
        <taxon>Ladona</taxon>
    </lineage>
</organism>
<gene>
    <name evidence="3" type="ORF">J437_LFUL012643</name>
</gene>
<accession>A0A8K0KC23</accession>
<dbReference type="SUPFAM" id="SSF48726">
    <property type="entry name" value="Immunoglobulin"/>
    <property type="match status" value="1"/>
</dbReference>
<keyword evidence="4" id="KW-1185">Reference proteome</keyword>
<dbReference type="InterPro" id="IPR036179">
    <property type="entry name" value="Ig-like_dom_sf"/>
</dbReference>
<evidence type="ECO:0000256" key="1">
    <source>
        <dbReference type="SAM" id="MobiDB-lite"/>
    </source>
</evidence>
<evidence type="ECO:0000313" key="4">
    <source>
        <dbReference type="Proteomes" id="UP000792457"/>
    </source>
</evidence>
<sequence>MHRRSQEGVLPKEGPKISGEDKSYQTGETIDLNCTASKSYPAATLRWYVNDRLVNSSERFKETLEEGTK</sequence>
<dbReference type="Gene3D" id="2.60.40.10">
    <property type="entry name" value="Immunoglobulins"/>
    <property type="match status" value="1"/>
</dbReference>
<dbReference type="InterPro" id="IPR013783">
    <property type="entry name" value="Ig-like_fold"/>
</dbReference>
<dbReference type="PANTHER" id="PTHR21261:SF15">
    <property type="entry name" value="BEATEN PATH IIIA, ISOFORM D-RELATED"/>
    <property type="match status" value="1"/>
</dbReference>
<dbReference type="OrthoDB" id="6415662at2759"/>
<feature type="compositionally biased region" description="Basic and acidic residues" evidence="1">
    <location>
        <begin position="13"/>
        <end position="23"/>
    </location>
</feature>
<dbReference type="AlphaFoldDB" id="A0A8K0KC23"/>
<feature type="domain" description="Ig-like" evidence="2">
    <location>
        <begin position="15"/>
        <end position="69"/>
    </location>
</feature>
<evidence type="ECO:0000259" key="2">
    <source>
        <dbReference type="PROSITE" id="PS50835"/>
    </source>
</evidence>
<dbReference type="Pfam" id="PF13895">
    <property type="entry name" value="Ig_2"/>
    <property type="match status" value="1"/>
</dbReference>
<reference evidence="3" key="2">
    <citation type="submission" date="2017-10" db="EMBL/GenBank/DDBJ databases">
        <title>Ladona fulva Genome sequencing and assembly.</title>
        <authorList>
            <person name="Murali S."/>
            <person name="Richards S."/>
            <person name="Bandaranaike D."/>
            <person name="Bellair M."/>
            <person name="Blankenburg K."/>
            <person name="Chao H."/>
            <person name="Dinh H."/>
            <person name="Doddapaneni H."/>
            <person name="Dugan-Rocha S."/>
            <person name="Elkadiri S."/>
            <person name="Gnanaolivu R."/>
            <person name="Hernandez B."/>
            <person name="Skinner E."/>
            <person name="Javaid M."/>
            <person name="Lee S."/>
            <person name="Li M."/>
            <person name="Ming W."/>
            <person name="Munidasa M."/>
            <person name="Muniz J."/>
            <person name="Nguyen L."/>
            <person name="Hughes D."/>
            <person name="Osuji N."/>
            <person name="Pu L.-L."/>
            <person name="Puazo M."/>
            <person name="Qu C."/>
            <person name="Quiroz J."/>
            <person name="Raj R."/>
            <person name="Weissenberger G."/>
            <person name="Xin Y."/>
            <person name="Zou X."/>
            <person name="Han Y."/>
            <person name="Worley K."/>
            <person name="Muzny D."/>
            <person name="Gibbs R."/>
        </authorList>
    </citation>
    <scope>NUCLEOTIDE SEQUENCE</scope>
    <source>
        <strain evidence="3">Sampled in the wild</strain>
    </source>
</reference>